<name>A0A327JG26_9HYPH</name>
<dbReference type="SUPFAM" id="SSF48452">
    <property type="entry name" value="TPR-like"/>
    <property type="match status" value="1"/>
</dbReference>
<dbReference type="EMBL" id="NPEV01000173">
    <property type="protein sequence ID" value="RAI20324.1"/>
    <property type="molecule type" value="Genomic_DNA"/>
</dbReference>
<dbReference type="Proteomes" id="UP000249299">
    <property type="component" value="Unassembled WGS sequence"/>
</dbReference>
<evidence type="ECO:0000313" key="2">
    <source>
        <dbReference type="Proteomes" id="UP000249299"/>
    </source>
</evidence>
<dbReference type="Gene3D" id="1.25.40.10">
    <property type="entry name" value="Tetratricopeptide repeat domain"/>
    <property type="match status" value="1"/>
</dbReference>
<feature type="non-terminal residue" evidence="1">
    <location>
        <position position="1"/>
    </location>
</feature>
<dbReference type="InterPro" id="IPR011990">
    <property type="entry name" value="TPR-like_helical_dom_sf"/>
</dbReference>
<organism evidence="1 2">
    <name type="scientific">Rhodobium orientis</name>
    <dbReference type="NCBI Taxonomy" id="34017"/>
    <lineage>
        <taxon>Bacteria</taxon>
        <taxon>Pseudomonadati</taxon>
        <taxon>Pseudomonadota</taxon>
        <taxon>Alphaproteobacteria</taxon>
        <taxon>Hyphomicrobiales</taxon>
        <taxon>Rhodobiaceae</taxon>
        <taxon>Rhodobium</taxon>
    </lineage>
</organism>
<protein>
    <recommendedName>
        <fullName evidence="3">Aspartate phosphatase</fullName>
    </recommendedName>
</protein>
<sequence>AEEKLRTIPDQIEIAEFHYKLAIAYYQIKQNFLSLNHAKTALKTFKAHGDYIQKAISNDMLIGANKLDLFRFDEAEQHYKQALKDAAL</sequence>
<evidence type="ECO:0008006" key="3">
    <source>
        <dbReference type="Google" id="ProtNLM"/>
    </source>
</evidence>
<gene>
    <name evidence="1" type="ORF">CH339_23735</name>
</gene>
<reference evidence="1 2" key="1">
    <citation type="submission" date="2017-07" db="EMBL/GenBank/DDBJ databases">
        <title>Draft Genome Sequences of Select Purple Nonsulfur Bacteria.</title>
        <authorList>
            <person name="Lasarre B."/>
            <person name="Mckinlay J.B."/>
        </authorList>
    </citation>
    <scope>NUCLEOTIDE SEQUENCE [LARGE SCALE GENOMIC DNA]</scope>
    <source>
        <strain evidence="1 2">DSM 11290</strain>
    </source>
</reference>
<comment type="caution">
    <text evidence="1">The sequence shown here is derived from an EMBL/GenBank/DDBJ whole genome shotgun (WGS) entry which is preliminary data.</text>
</comment>
<keyword evidence="2" id="KW-1185">Reference proteome</keyword>
<evidence type="ECO:0000313" key="1">
    <source>
        <dbReference type="EMBL" id="RAI20324.1"/>
    </source>
</evidence>
<accession>A0A327JG26</accession>
<feature type="non-terminal residue" evidence="1">
    <location>
        <position position="88"/>
    </location>
</feature>
<proteinExistence type="predicted"/>
<dbReference type="AlphaFoldDB" id="A0A327JG26"/>